<keyword evidence="3" id="KW-1185">Reference proteome</keyword>
<accession>A0A0E9XA98</accession>
<evidence type="ECO:0000313" key="3">
    <source>
        <dbReference type="Proteomes" id="UP001044222"/>
    </source>
</evidence>
<sequence length="72" mass="8261">MNAGGLDGKKEQRISGEREGSNAKDFIPFYLELWLPSNFTFFVSSLTRSTDVCVRFTFLQINCLLQLWFSSC</sequence>
<dbReference type="EMBL" id="GBXM01009944">
    <property type="protein sequence ID" value="JAH98633.1"/>
    <property type="molecule type" value="Transcribed_RNA"/>
</dbReference>
<dbReference type="EMBL" id="JAFIRN010000001">
    <property type="protein sequence ID" value="KAG5857465.1"/>
    <property type="molecule type" value="Genomic_DNA"/>
</dbReference>
<proteinExistence type="predicted"/>
<reference evidence="1" key="1">
    <citation type="submission" date="2014-11" db="EMBL/GenBank/DDBJ databases">
        <authorList>
            <person name="Amaro Gonzalez C."/>
        </authorList>
    </citation>
    <scope>NUCLEOTIDE SEQUENCE</scope>
</reference>
<evidence type="ECO:0000313" key="1">
    <source>
        <dbReference type="EMBL" id="JAH98633.1"/>
    </source>
</evidence>
<dbReference type="AlphaFoldDB" id="A0A0E9XA98"/>
<gene>
    <name evidence="2" type="ORF">ANANG_G00019750</name>
</gene>
<dbReference type="Proteomes" id="UP001044222">
    <property type="component" value="Unassembled WGS sequence"/>
</dbReference>
<reference evidence="2" key="3">
    <citation type="submission" date="2021-01" db="EMBL/GenBank/DDBJ databases">
        <title>A chromosome-scale assembly of European eel, Anguilla anguilla.</title>
        <authorList>
            <person name="Henkel C."/>
            <person name="Jong-Raadsen S.A."/>
            <person name="Dufour S."/>
            <person name="Weltzien F.-A."/>
            <person name="Palstra A.P."/>
            <person name="Pelster B."/>
            <person name="Spaink H.P."/>
            <person name="Van Den Thillart G.E."/>
            <person name="Jansen H."/>
            <person name="Zahm M."/>
            <person name="Klopp C."/>
            <person name="Cedric C."/>
            <person name="Louis A."/>
            <person name="Berthelot C."/>
            <person name="Parey E."/>
            <person name="Roest Crollius H."/>
            <person name="Montfort J."/>
            <person name="Robinson-Rechavi M."/>
            <person name="Bucao C."/>
            <person name="Bouchez O."/>
            <person name="Gislard M."/>
            <person name="Lluch J."/>
            <person name="Milhes M."/>
            <person name="Lampietro C."/>
            <person name="Lopez Roques C."/>
            <person name="Donnadieu C."/>
            <person name="Braasch I."/>
            <person name="Desvignes T."/>
            <person name="Postlethwait J."/>
            <person name="Bobe J."/>
            <person name="Guiguen Y."/>
            <person name="Dirks R."/>
        </authorList>
    </citation>
    <scope>NUCLEOTIDE SEQUENCE</scope>
    <source>
        <strain evidence="2">Tag_6206</strain>
        <tissue evidence="2">Liver</tissue>
    </source>
</reference>
<reference evidence="1" key="2">
    <citation type="journal article" date="2015" name="Fish Shellfish Immunol.">
        <title>Early steps in the European eel (Anguilla anguilla)-Vibrio vulnificus interaction in the gills: Role of the RtxA13 toxin.</title>
        <authorList>
            <person name="Callol A."/>
            <person name="Pajuelo D."/>
            <person name="Ebbesson L."/>
            <person name="Teles M."/>
            <person name="MacKenzie S."/>
            <person name="Amaro C."/>
        </authorList>
    </citation>
    <scope>NUCLEOTIDE SEQUENCE</scope>
</reference>
<organism evidence="1">
    <name type="scientific">Anguilla anguilla</name>
    <name type="common">European freshwater eel</name>
    <name type="synonym">Muraena anguilla</name>
    <dbReference type="NCBI Taxonomy" id="7936"/>
    <lineage>
        <taxon>Eukaryota</taxon>
        <taxon>Metazoa</taxon>
        <taxon>Chordata</taxon>
        <taxon>Craniata</taxon>
        <taxon>Vertebrata</taxon>
        <taxon>Euteleostomi</taxon>
        <taxon>Actinopterygii</taxon>
        <taxon>Neopterygii</taxon>
        <taxon>Teleostei</taxon>
        <taxon>Anguilliformes</taxon>
        <taxon>Anguillidae</taxon>
        <taxon>Anguilla</taxon>
    </lineage>
</organism>
<protein>
    <submittedName>
        <fullName evidence="1">Uncharacterized protein</fullName>
    </submittedName>
</protein>
<evidence type="ECO:0000313" key="2">
    <source>
        <dbReference type="EMBL" id="KAG5857465.1"/>
    </source>
</evidence>
<name>A0A0E9XA98_ANGAN</name>